<dbReference type="Proteomes" id="UP000198221">
    <property type="component" value="Chromosome I"/>
</dbReference>
<dbReference type="AlphaFoldDB" id="A0A1C5IN41"/>
<keyword evidence="3" id="KW-1185">Reference proteome</keyword>
<feature type="region of interest" description="Disordered" evidence="1">
    <location>
        <begin position="51"/>
        <end position="74"/>
    </location>
</feature>
<name>A0A1C5IN41_9ACTN</name>
<dbReference type="RefSeq" id="WP_089012956.1">
    <property type="nucleotide sequence ID" value="NZ_LT607754.1"/>
</dbReference>
<protein>
    <submittedName>
        <fullName evidence="2">Uncharacterized protein</fullName>
    </submittedName>
</protein>
<reference evidence="3" key="1">
    <citation type="submission" date="2016-06" db="EMBL/GenBank/DDBJ databases">
        <authorList>
            <person name="Varghese N."/>
            <person name="Submissions Spin"/>
        </authorList>
    </citation>
    <scope>NUCLEOTIDE SEQUENCE [LARGE SCALE GENOMIC DNA]</scope>
    <source>
        <strain evidence="3">DSM 43819</strain>
    </source>
</reference>
<gene>
    <name evidence="2" type="ORF">GA0070613_3145</name>
</gene>
<dbReference type="EMBL" id="LT607754">
    <property type="protein sequence ID" value="SCG59758.1"/>
    <property type="molecule type" value="Genomic_DNA"/>
</dbReference>
<evidence type="ECO:0000313" key="2">
    <source>
        <dbReference type="EMBL" id="SCG59758.1"/>
    </source>
</evidence>
<proteinExistence type="predicted"/>
<organism evidence="2 3">
    <name type="scientific">Micromonospora inositola</name>
    <dbReference type="NCBI Taxonomy" id="47865"/>
    <lineage>
        <taxon>Bacteria</taxon>
        <taxon>Bacillati</taxon>
        <taxon>Actinomycetota</taxon>
        <taxon>Actinomycetes</taxon>
        <taxon>Micromonosporales</taxon>
        <taxon>Micromonosporaceae</taxon>
        <taxon>Micromonospora</taxon>
    </lineage>
</organism>
<accession>A0A1C5IN41</accession>
<evidence type="ECO:0000313" key="3">
    <source>
        <dbReference type="Proteomes" id="UP000198221"/>
    </source>
</evidence>
<sequence length="74" mass="8102">MDVINGELRAVLDRDRRTLWYAPACPTGLDDATVEDVEGVMRDALEFGADEKSLEEAGWQTPPASPAAGRWVRG</sequence>
<evidence type="ECO:0000256" key="1">
    <source>
        <dbReference type="SAM" id="MobiDB-lite"/>
    </source>
</evidence>